<evidence type="ECO:0000256" key="1">
    <source>
        <dbReference type="ARBA" id="ARBA00004651"/>
    </source>
</evidence>
<organism evidence="8 9">
    <name type="scientific">Fodinibius sediminis</name>
    <dbReference type="NCBI Taxonomy" id="1214077"/>
    <lineage>
        <taxon>Bacteria</taxon>
        <taxon>Pseudomonadati</taxon>
        <taxon>Balneolota</taxon>
        <taxon>Balneolia</taxon>
        <taxon>Balneolales</taxon>
        <taxon>Balneolaceae</taxon>
        <taxon>Fodinibius</taxon>
    </lineage>
</organism>
<keyword evidence="4 7" id="KW-0812">Transmembrane</keyword>
<proteinExistence type="inferred from homology"/>
<dbReference type="EMBL" id="FXTH01000010">
    <property type="protein sequence ID" value="SMO70297.1"/>
    <property type="molecule type" value="Genomic_DNA"/>
</dbReference>
<dbReference type="InterPro" id="IPR002771">
    <property type="entry name" value="Multi_antbiot-R_MarC"/>
</dbReference>
<comment type="similarity">
    <text evidence="2 7">Belongs to the UPF0056 (MarC) family.</text>
</comment>
<protein>
    <recommendedName>
        <fullName evidence="7">UPF0056 membrane protein</fullName>
    </recommendedName>
</protein>
<evidence type="ECO:0000256" key="7">
    <source>
        <dbReference type="RuleBase" id="RU362048"/>
    </source>
</evidence>
<feature type="transmembrane region" description="Helical" evidence="7">
    <location>
        <begin position="30"/>
        <end position="52"/>
    </location>
</feature>
<comment type="caution">
    <text evidence="7">Lacks conserved residue(s) required for the propagation of feature annotation.</text>
</comment>
<evidence type="ECO:0000256" key="6">
    <source>
        <dbReference type="ARBA" id="ARBA00023136"/>
    </source>
</evidence>
<comment type="subcellular location">
    <subcellularLocation>
        <location evidence="1 7">Cell membrane</location>
        <topology evidence="1 7">Multi-pass membrane protein</topology>
    </subcellularLocation>
</comment>
<dbReference type="GO" id="GO:0005886">
    <property type="term" value="C:plasma membrane"/>
    <property type="evidence" value="ECO:0007669"/>
    <property type="project" value="UniProtKB-SubCell"/>
</dbReference>
<evidence type="ECO:0000256" key="3">
    <source>
        <dbReference type="ARBA" id="ARBA00022475"/>
    </source>
</evidence>
<keyword evidence="5 7" id="KW-1133">Transmembrane helix</keyword>
<evidence type="ECO:0000313" key="8">
    <source>
        <dbReference type="EMBL" id="SMO70297.1"/>
    </source>
</evidence>
<evidence type="ECO:0000256" key="4">
    <source>
        <dbReference type="ARBA" id="ARBA00022692"/>
    </source>
</evidence>
<dbReference type="Proteomes" id="UP000317593">
    <property type="component" value="Unassembled WGS sequence"/>
</dbReference>
<name>A0A521DEY5_9BACT</name>
<evidence type="ECO:0000256" key="2">
    <source>
        <dbReference type="ARBA" id="ARBA00009784"/>
    </source>
</evidence>
<accession>A0A521DEY5</accession>
<dbReference type="AlphaFoldDB" id="A0A521DEY5"/>
<keyword evidence="3" id="KW-1003">Cell membrane</keyword>
<reference evidence="8 9" key="1">
    <citation type="submission" date="2017-05" db="EMBL/GenBank/DDBJ databases">
        <authorList>
            <person name="Varghese N."/>
            <person name="Submissions S."/>
        </authorList>
    </citation>
    <scope>NUCLEOTIDE SEQUENCE [LARGE SCALE GENOMIC DNA]</scope>
    <source>
        <strain evidence="8 9">DSM 21194</strain>
    </source>
</reference>
<dbReference type="Pfam" id="PF01914">
    <property type="entry name" value="MarC"/>
    <property type="match status" value="1"/>
</dbReference>
<evidence type="ECO:0000256" key="5">
    <source>
        <dbReference type="ARBA" id="ARBA00022989"/>
    </source>
</evidence>
<keyword evidence="6 7" id="KW-0472">Membrane</keyword>
<keyword evidence="9" id="KW-1185">Reference proteome</keyword>
<gene>
    <name evidence="8" type="ORF">SAMN06265218_11032</name>
</gene>
<dbReference type="RefSeq" id="WP_221930029.1">
    <property type="nucleotide sequence ID" value="NZ_FXTH01000010.1"/>
</dbReference>
<sequence>MSIPLLAGPGSLTLSILLFSKTATVEGNIAVLSAILAVCLLTLILMLTSQYLKKGMEEPVMKSCAVSWVLFFRFSPSSLFTRGSQIWPGGTSHIQGVRPELHHFQTGTGTCPMLQKRLPAIVYSFRQMIILCTTMGSQPEPFLP</sequence>
<evidence type="ECO:0000313" key="9">
    <source>
        <dbReference type="Proteomes" id="UP000317593"/>
    </source>
</evidence>